<dbReference type="Gene3D" id="3.40.50.140">
    <property type="match status" value="1"/>
</dbReference>
<dbReference type="InterPro" id="IPR000380">
    <property type="entry name" value="Topo_IA"/>
</dbReference>
<comment type="catalytic activity">
    <reaction evidence="1">
        <text>ATP-independent breakage of single-stranded DNA, followed by passage and rejoining.</text>
        <dbReference type="EC" id="5.6.2.1"/>
    </reaction>
</comment>
<dbReference type="SMART" id="SM00436">
    <property type="entry name" value="TOP1Bc"/>
    <property type="match status" value="1"/>
</dbReference>
<dbReference type="CDD" id="cd00186">
    <property type="entry name" value="TOP1Ac"/>
    <property type="match status" value="1"/>
</dbReference>
<evidence type="ECO:0000313" key="16">
    <source>
        <dbReference type="EMBL" id="MBW7570261.1"/>
    </source>
</evidence>
<evidence type="ECO:0000256" key="5">
    <source>
        <dbReference type="ARBA" id="ARBA00022842"/>
    </source>
</evidence>
<keyword evidence="8" id="KW-0413">Isomerase</keyword>
<dbReference type="InterPro" id="IPR005738">
    <property type="entry name" value="TopoIII"/>
</dbReference>
<evidence type="ECO:0000259" key="14">
    <source>
        <dbReference type="PROSITE" id="PS50880"/>
    </source>
</evidence>
<dbReference type="InterPro" id="IPR006171">
    <property type="entry name" value="TOPRIM_dom"/>
</dbReference>
<accession>A0ABS7DGN5</accession>
<dbReference type="PRINTS" id="PR00417">
    <property type="entry name" value="PRTPISMRASEI"/>
</dbReference>
<dbReference type="Proteomes" id="UP000731465">
    <property type="component" value="Unassembled WGS sequence"/>
</dbReference>
<feature type="region of interest" description="Disordered" evidence="13">
    <location>
        <begin position="631"/>
        <end position="658"/>
    </location>
</feature>
<dbReference type="InterPro" id="IPR034144">
    <property type="entry name" value="TOPRIM_TopoIII"/>
</dbReference>
<feature type="compositionally biased region" description="Polar residues" evidence="13">
    <location>
        <begin position="631"/>
        <end position="644"/>
    </location>
</feature>
<dbReference type="Gene3D" id="1.10.290.10">
    <property type="entry name" value="Topoisomerase I, domain 4"/>
    <property type="match status" value="1"/>
</dbReference>
<dbReference type="InterPro" id="IPR003601">
    <property type="entry name" value="Topo_IA_2"/>
</dbReference>
<dbReference type="Pfam" id="PF01751">
    <property type="entry name" value="Toprim"/>
    <property type="match status" value="1"/>
</dbReference>
<dbReference type="InterPro" id="IPR023405">
    <property type="entry name" value="Topo_IA_core_domain"/>
</dbReference>
<dbReference type="PANTHER" id="PTHR11390:SF21">
    <property type="entry name" value="DNA TOPOISOMERASE 3-ALPHA"/>
    <property type="match status" value="1"/>
</dbReference>
<dbReference type="Gene3D" id="1.10.460.10">
    <property type="entry name" value="Topoisomerase I, domain 2"/>
    <property type="match status" value="1"/>
</dbReference>
<keyword evidence="5" id="KW-0460">Magnesium</keyword>
<dbReference type="NCBIfam" id="TIGR01056">
    <property type="entry name" value="topB"/>
    <property type="match status" value="1"/>
</dbReference>
<reference evidence="16 17" key="1">
    <citation type="submission" date="2021-03" db="EMBL/GenBank/DDBJ databases">
        <title>Succinivibrio sp. nov. isolated from feces of cow.</title>
        <authorList>
            <person name="Choi J.-Y."/>
        </authorList>
    </citation>
    <scope>NUCLEOTIDE SEQUENCE [LARGE SCALE GENOMIC DNA]</scope>
    <source>
        <strain evidence="16 17">AGMB01872</strain>
    </source>
</reference>
<evidence type="ECO:0000256" key="1">
    <source>
        <dbReference type="ARBA" id="ARBA00000213"/>
    </source>
</evidence>
<dbReference type="CDD" id="cd03362">
    <property type="entry name" value="TOPRIM_TopoIA_TopoIII"/>
    <property type="match status" value="1"/>
</dbReference>
<dbReference type="InterPro" id="IPR013497">
    <property type="entry name" value="Topo_IA_cen"/>
</dbReference>
<dbReference type="PROSITE" id="PS50880">
    <property type="entry name" value="TOPRIM"/>
    <property type="match status" value="1"/>
</dbReference>
<feature type="domain" description="Topo IA-type catalytic" evidence="15">
    <location>
        <begin position="161"/>
        <end position="617"/>
    </location>
</feature>
<dbReference type="InterPro" id="IPR013826">
    <property type="entry name" value="Topo_IA_cen_sub3"/>
</dbReference>
<evidence type="ECO:0000256" key="12">
    <source>
        <dbReference type="ARBA" id="ARBA00032877"/>
    </source>
</evidence>
<feature type="domain" description="Toprim" evidence="14">
    <location>
        <begin position="2"/>
        <end position="144"/>
    </location>
</feature>
<dbReference type="InterPro" id="IPR013824">
    <property type="entry name" value="Topo_IA_cen_sub1"/>
</dbReference>
<evidence type="ECO:0000259" key="15">
    <source>
        <dbReference type="PROSITE" id="PS52039"/>
    </source>
</evidence>
<dbReference type="EMBL" id="JAGFNY010000013">
    <property type="protein sequence ID" value="MBW7570261.1"/>
    <property type="molecule type" value="Genomic_DNA"/>
</dbReference>
<sequence length="658" mass="72828">MNRLFIAEKPSVGKAIAEALGKSKSDKGYCETKSGDIVTWCFGHLMELATPDVYLPDDVPTTKNGSKVWREQDLPIVPERWKIQVKADCKAQFNVIKKLAQKSNITTIVNCGDPDREGQLLVDEILSFIGNKKPVLRYWASAVDSVSVKRALSSLESNEKYIGMRNAALGRSHSDWLIGMNATRAFTLASRRSGKGSLLSVGRVQTPTLNLVATRDHEISNFKPQTYYVFKGNFKAENKTFTATLQYGETQKGLDSEGRLIDLNVARFLQQKLANAKKSKVIAFETKRKDKNAPLVYSLASIQAEANAKYGYSAEQILNICQALYEKYKLTTYPRSDCEYLPTVQHQDAAKVLKSLYSFHTELKSIISKADPSIKSKVWNDSKITAHHGIIPTQQVGNLSELKDDERKVYMLIVKRYLSQFFPSAKLLATTIKMDVSGEVFACKGSVVVESGYLAVYGGEDDAVEQDKDDEKEDSQSLPKLSVGEIVDVLKISPVTAQTKPPASFTEGTLIKAMQNIYNFVPDGPFKKVLKDGDGIGTSATRAGIIAELKRKGFLELVGKKIKATPVGIRLLEELPDLCKNPVLTAMFESQLKLVESGQITCKQFEEKQKAFALQLVEKASKLTISLPGGSVSTSKGAKIQNNRARPLKSKVNPFKRK</sequence>
<evidence type="ECO:0000256" key="3">
    <source>
        <dbReference type="ARBA" id="ARBA00012891"/>
    </source>
</evidence>
<keyword evidence="7" id="KW-0238">DNA-binding</keyword>
<dbReference type="NCBIfam" id="NF005829">
    <property type="entry name" value="PRK07726.1"/>
    <property type="match status" value="1"/>
</dbReference>
<dbReference type="RefSeq" id="WP_219937483.1">
    <property type="nucleotide sequence ID" value="NZ_JAGFNY010000013.1"/>
</dbReference>
<evidence type="ECO:0000256" key="10">
    <source>
        <dbReference type="ARBA" id="ARBA00031985"/>
    </source>
</evidence>
<dbReference type="PROSITE" id="PS00396">
    <property type="entry name" value="TOPO_IA_1"/>
    <property type="match status" value="1"/>
</dbReference>
<dbReference type="Pfam" id="PF01131">
    <property type="entry name" value="Topoisom_bac"/>
    <property type="match status" value="1"/>
</dbReference>
<dbReference type="SMART" id="SM00437">
    <property type="entry name" value="TOP1Ac"/>
    <property type="match status" value="1"/>
</dbReference>
<dbReference type="InterPro" id="IPR023406">
    <property type="entry name" value="Topo_IA_AS"/>
</dbReference>
<name>A0ABS7DGN5_9GAMM</name>
<keyword evidence="17" id="KW-1185">Reference proteome</keyword>
<evidence type="ECO:0000256" key="13">
    <source>
        <dbReference type="SAM" id="MobiDB-lite"/>
    </source>
</evidence>
<comment type="caution">
    <text evidence="16">The sequence shown here is derived from an EMBL/GenBank/DDBJ whole genome shotgun (WGS) entry which is preliminary data.</text>
</comment>
<dbReference type="PANTHER" id="PTHR11390">
    <property type="entry name" value="PROKARYOTIC DNA TOPOISOMERASE"/>
    <property type="match status" value="1"/>
</dbReference>
<dbReference type="InterPro" id="IPR003602">
    <property type="entry name" value="Topo_IA_DNA-bd_dom"/>
</dbReference>
<evidence type="ECO:0000256" key="2">
    <source>
        <dbReference type="ARBA" id="ARBA00009446"/>
    </source>
</evidence>
<feature type="compositionally biased region" description="Basic residues" evidence="13">
    <location>
        <begin position="646"/>
        <end position="658"/>
    </location>
</feature>
<evidence type="ECO:0000313" key="17">
    <source>
        <dbReference type="Proteomes" id="UP000731465"/>
    </source>
</evidence>
<dbReference type="Gene3D" id="2.70.20.10">
    <property type="entry name" value="Topoisomerase I, domain 3"/>
    <property type="match status" value="1"/>
</dbReference>
<dbReference type="InterPro" id="IPR013825">
    <property type="entry name" value="Topo_IA_cen_sub2"/>
</dbReference>
<evidence type="ECO:0000256" key="11">
    <source>
        <dbReference type="ARBA" id="ARBA00032235"/>
    </source>
</evidence>
<evidence type="ECO:0000256" key="7">
    <source>
        <dbReference type="ARBA" id="ARBA00023125"/>
    </source>
</evidence>
<dbReference type="SUPFAM" id="SSF56712">
    <property type="entry name" value="Prokaryotic type I DNA topoisomerase"/>
    <property type="match status" value="1"/>
</dbReference>
<proteinExistence type="inferred from homology"/>
<keyword evidence="6" id="KW-0799">Topoisomerase</keyword>
<evidence type="ECO:0000256" key="8">
    <source>
        <dbReference type="ARBA" id="ARBA00023235"/>
    </source>
</evidence>
<evidence type="ECO:0000256" key="4">
    <source>
        <dbReference type="ARBA" id="ARBA00022723"/>
    </source>
</evidence>
<keyword evidence="4" id="KW-0479">Metal-binding</keyword>
<organism evidence="16 17">
    <name type="scientific">Succinivibrio faecicola</name>
    <dbReference type="NCBI Taxonomy" id="2820300"/>
    <lineage>
        <taxon>Bacteria</taxon>
        <taxon>Pseudomonadati</taxon>
        <taxon>Pseudomonadota</taxon>
        <taxon>Gammaproteobacteria</taxon>
        <taxon>Aeromonadales</taxon>
        <taxon>Succinivibrionaceae</taxon>
        <taxon>Succinivibrio</taxon>
    </lineage>
</organism>
<dbReference type="SMART" id="SM00493">
    <property type="entry name" value="TOPRIM"/>
    <property type="match status" value="1"/>
</dbReference>
<dbReference type="EC" id="5.6.2.1" evidence="3"/>
<evidence type="ECO:0000256" key="9">
    <source>
        <dbReference type="ARBA" id="ARBA00030003"/>
    </source>
</evidence>
<gene>
    <name evidence="16" type="ORF">J5V48_05060</name>
</gene>
<comment type="similarity">
    <text evidence="2">Belongs to the type IA topoisomerase family.</text>
</comment>
<evidence type="ECO:0000256" key="6">
    <source>
        <dbReference type="ARBA" id="ARBA00023029"/>
    </source>
</evidence>
<dbReference type="PROSITE" id="PS52039">
    <property type="entry name" value="TOPO_IA_2"/>
    <property type="match status" value="1"/>
</dbReference>
<protein>
    <recommendedName>
        <fullName evidence="3">DNA topoisomerase</fullName>
        <ecNumber evidence="3">5.6.2.1</ecNumber>
    </recommendedName>
    <alternativeName>
        <fullName evidence="12">Omega-protein</fullName>
    </alternativeName>
    <alternativeName>
        <fullName evidence="11">Relaxing enzyme</fullName>
    </alternativeName>
    <alternativeName>
        <fullName evidence="9">Swivelase</fullName>
    </alternativeName>
    <alternativeName>
        <fullName evidence="10">Untwisting enzyme</fullName>
    </alternativeName>
</protein>